<dbReference type="InterPro" id="IPR052738">
    <property type="entry name" value="ABC-Tungstate_binding"/>
</dbReference>
<dbReference type="EMBL" id="DQ257435">
    <property type="protein sequence ID" value="ABB82991.1"/>
    <property type="molecule type" value="Genomic_DNA"/>
</dbReference>
<reference evidence="2" key="1">
    <citation type="journal article" date="2006" name="Nature">
        <title>Proteorhodopsin lateral gene transfer between marine planktonic Bacteria and Archaea.</title>
        <authorList>
            <person name="Frigaard N.U."/>
            <person name="Martinez A."/>
            <person name="Mincer T.J."/>
            <person name="DeLong E.F."/>
        </authorList>
    </citation>
    <scope>NUCLEOTIDE SEQUENCE</scope>
</reference>
<evidence type="ECO:0000259" key="1">
    <source>
        <dbReference type="Pfam" id="PF12849"/>
    </source>
</evidence>
<dbReference type="Gene3D" id="3.40.190.10">
    <property type="entry name" value="Periplasmic binding protein-like II"/>
    <property type="match status" value="2"/>
</dbReference>
<proteinExistence type="predicted"/>
<accession>Q2Q0D9</accession>
<dbReference type="PANTHER" id="PTHR37945:SF1">
    <property type="entry name" value="EXTRACELLULAR TUNGSTATE BINDING PROTEIN"/>
    <property type="match status" value="1"/>
</dbReference>
<protein>
    <submittedName>
        <fullName evidence="2">Sulfate transport system substrate-binding-like protein</fullName>
    </submittedName>
</protein>
<evidence type="ECO:0000313" key="2">
    <source>
        <dbReference type="EMBL" id="ABB82991.1"/>
    </source>
</evidence>
<dbReference type="AlphaFoldDB" id="Q2Q0D9"/>
<feature type="domain" description="PBP" evidence="1">
    <location>
        <begin position="15"/>
        <end position="241"/>
    </location>
</feature>
<dbReference type="SUPFAM" id="SSF53850">
    <property type="entry name" value="Periplasmic binding protein-like II"/>
    <property type="match status" value="1"/>
</dbReference>
<organism evidence="2">
    <name type="scientific">uncultured organism HF10_3D09</name>
    <dbReference type="NCBI Taxonomy" id="357603"/>
    <lineage>
        <taxon>unclassified sequences</taxon>
        <taxon>environmental samples</taxon>
    </lineage>
</organism>
<sequence>MILPSFQGCLQAEGEPQTPTIRLATTTSLQDSGLLTELLPKYTDRTGTQIDVIAVGSGAAMSLAQNNDVDVLIVHDPIREMEFIADGFAENRTTFAWNRFVLLGPINVSGDLSETLDYIIEENQCFVSRGDESGTHQKEQELWRMFSNQSEAEFVEDELGYHPVWDGYQSIGQGMGAAITISNELECWTLSDRGTALYRQDNTNMIIHQFNDTVLINPYSILLMDNQHRESTTALRDFLVSSSEEIENYTVKNETLFHGGAPAT</sequence>
<name>Q2Q0D9_9ZZZZ</name>
<dbReference type="Pfam" id="PF12849">
    <property type="entry name" value="PBP_like_2"/>
    <property type="match status" value="1"/>
</dbReference>
<dbReference type="PANTHER" id="PTHR37945">
    <property type="entry name" value="EXTRACELLULAR TUNGSTATE BINDING PROTEIN"/>
    <property type="match status" value="1"/>
</dbReference>
<dbReference type="InterPro" id="IPR024370">
    <property type="entry name" value="PBP_domain"/>
</dbReference>